<evidence type="ECO:0000313" key="3">
    <source>
        <dbReference type="Proteomes" id="UP000620633"/>
    </source>
</evidence>
<keyword evidence="3" id="KW-1185">Reference proteome</keyword>
<accession>A0ABQ2SQZ9</accession>
<sequence>MTGSVPLQRRSQTSSATPAAQSAPATRPAAPTASLLARPAALALRAVHTAPTLKLGLQSVPDVTRVQLGLNVNMDLQAVVVTLAAKVGYGALDAQYRVLTKRSLVQDFRAQVTALDTGREAMRLSGADHAGVIGAMLDVHTDSRYMVGLEVVDRGARTDNVLSNALMGTTRQLGQNIVDLPRPVADAMQHVRAGLRLPYLIRNAEVERFPIISDPKVIEELRQELADARARGQTQQLLTTYRQQTGHSLYTRLGELVRDAGQRKILLDLLPPPISEAQLTYDAFLENIAIGMGYENVTGDALEGKEKFEDKRRHGQPAALLAYFGYAAGDAIHGKWGLDFRVFTPIPGRAKYKDVIVAWRGTEGVTVDLKNNKAGVIDTKIGDFAPGSIGYYQIKQNEDLISAQLARARAAGPLLMVGHSLGGGLAQLAATLYPQYTRTVVTFQGANIDEKDVARLEAYNKKNPQLAITSRHYRADGDVVPTSGDRGLPGQIHYFDPQWKPHGTDAPFAGGIEKLATSGHNIPLLNTYLQGVKTSNPELNLLKTAGIQDENQFASGQARQDARVVYGGSYSSAQDPRLVLEGGRDNLLGLQRYLTYMSQKHPNLKDLKVIGGFADMVVTGGSYTDVIMDGLPVNTLLDHLTTLALKSESYAAFVKGALKLMGLTDGTYGPVTLNVTQQDLDMAKDLNLKLPDKVQVSADELQTMILPRELISRKFNRLETIYESLK</sequence>
<organism evidence="2 3">
    <name type="scientific">Deinococcus knuensis</name>
    <dbReference type="NCBI Taxonomy" id="1837380"/>
    <lineage>
        <taxon>Bacteria</taxon>
        <taxon>Thermotogati</taxon>
        <taxon>Deinococcota</taxon>
        <taxon>Deinococci</taxon>
        <taxon>Deinococcales</taxon>
        <taxon>Deinococcaceae</taxon>
        <taxon>Deinococcus</taxon>
    </lineage>
</organism>
<feature type="compositionally biased region" description="Low complexity" evidence="1">
    <location>
        <begin position="9"/>
        <end position="31"/>
    </location>
</feature>
<reference evidence="3" key="1">
    <citation type="journal article" date="2019" name="Int. J. Syst. Evol. Microbiol.">
        <title>The Global Catalogue of Microorganisms (GCM) 10K type strain sequencing project: providing services to taxonomists for standard genome sequencing and annotation.</title>
        <authorList>
            <consortium name="The Broad Institute Genomics Platform"/>
            <consortium name="The Broad Institute Genome Sequencing Center for Infectious Disease"/>
            <person name="Wu L."/>
            <person name="Ma J."/>
        </authorList>
    </citation>
    <scope>NUCLEOTIDE SEQUENCE [LARGE SCALE GENOMIC DNA]</scope>
    <source>
        <strain evidence="3">JCM 31406</strain>
    </source>
</reference>
<protein>
    <recommendedName>
        <fullName evidence="4">Lipase (Class 3)</fullName>
    </recommendedName>
</protein>
<dbReference type="EMBL" id="BMQO01000020">
    <property type="protein sequence ID" value="GGS36996.1"/>
    <property type="molecule type" value="Genomic_DNA"/>
</dbReference>
<evidence type="ECO:0000313" key="2">
    <source>
        <dbReference type="EMBL" id="GGS36996.1"/>
    </source>
</evidence>
<dbReference type="RefSeq" id="WP_189103187.1">
    <property type="nucleotide sequence ID" value="NZ_BMQO01000020.1"/>
</dbReference>
<dbReference type="Gene3D" id="3.40.50.1820">
    <property type="entry name" value="alpha/beta hydrolase"/>
    <property type="match status" value="1"/>
</dbReference>
<dbReference type="InterPro" id="IPR029058">
    <property type="entry name" value="AB_hydrolase_fold"/>
</dbReference>
<proteinExistence type="predicted"/>
<name>A0ABQ2SQZ9_9DEIO</name>
<comment type="caution">
    <text evidence="2">The sequence shown here is derived from an EMBL/GenBank/DDBJ whole genome shotgun (WGS) entry which is preliminary data.</text>
</comment>
<dbReference type="SUPFAM" id="SSF53474">
    <property type="entry name" value="alpha/beta-Hydrolases"/>
    <property type="match status" value="2"/>
</dbReference>
<dbReference type="Proteomes" id="UP000620633">
    <property type="component" value="Unassembled WGS sequence"/>
</dbReference>
<gene>
    <name evidence="2" type="ORF">GCM10008961_30810</name>
</gene>
<evidence type="ECO:0000256" key="1">
    <source>
        <dbReference type="SAM" id="MobiDB-lite"/>
    </source>
</evidence>
<evidence type="ECO:0008006" key="4">
    <source>
        <dbReference type="Google" id="ProtNLM"/>
    </source>
</evidence>
<feature type="region of interest" description="Disordered" evidence="1">
    <location>
        <begin position="1"/>
        <end position="31"/>
    </location>
</feature>
<dbReference type="Pfam" id="PF26363">
    <property type="entry name" value="Phospholipase-like"/>
    <property type="match status" value="1"/>
</dbReference>